<dbReference type="Proteomes" id="UP001212841">
    <property type="component" value="Unassembled WGS sequence"/>
</dbReference>
<protein>
    <submittedName>
        <fullName evidence="1">Uncharacterized protein</fullName>
    </submittedName>
</protein>
<comment type="caution">
    <text evidence="1">The sequence shown here is derived from an EMBL/GenBank/DDBJ whole genome shotgun (WGS) entry which is preliminary data.</text>
</comment>
<gene>
    <name evidence="1" type="ORF">HK097_006653</name>
</gene>
<reference evidence="1" key="1">
    <citation type="submission" date="2020-05" db="EMBL/GenBank/DDBJ databases">
        <title>Phylogenomic resolution of chytrid fungi.</title>
        <authorList>
            <person name="Stajich J.E."/>
            <person name="Amses K."/>
            <person name="Simmons R."/>
            <person name="Seto K."/>
            <person name="Myers J."/>
            <person name="Bonds A."/>
            <person name="Quandt C.A."/>
            <person name="Barry K."/>
            <person name="Liu P."/>
            <person name="Grigoriev I."/>
            <person name="Longcore J.E."/>
            <person name="James T.Y."/>
        </authorList>
    </citation>
    <scope>NUCLEOTIDE SEQUENCE</scope>
    <source>
        <strain evidence="1">JEL0318</strain>
    </source>
</reference>
<keyword evidence="2" id="KW-1185">Reference proteome</keyword>
<organism evidence="1 2">
    <name type="scientific">Rhizophlyctis rosea</name>
    <dbReference type="NCBI Taxonomy" id="64517"/>
    <lineage>
        <taxon>Eukaryota</taxon>
        <taxon>Fungi</taxon>
        <taxon>Fungi incertae sedis</taxon>
        <taxon>Chytridiomycota</taxon>
        <taxon>Chytridiomycota incertae sedis</taxon>
        <taxon>Chytridiomycetes</taxon>
        <taxon>Rhizophlyctidales</taxon>
        <taxon>Rhizophlyctidaceae</taxon>
        <taxon>Rhizophlyctis</taxon>
    </lineage>
</organism>
<proteinExistence type="predicted"/>
<dbReference type="EMBL" id="JADGJD010003115">
    <property type="protein sequence ID" value="KAJ3025586.1"/>
    <property type="molecule type" value="Genomic_DNA"/>
</dbReference>
<name>A0AAD5WZ05_9FUNG</name>
<dbReference type="AlphaFoldDB" id="A0AAD5WZ05"/>
<accession>A0AAD5WZ05</accession>
<evidence type="ECO:0000313" key="2">
    <source>
        <dbReference type="Proteomes" id="UP001212841"/>
    </source>
</evidence>
<sequence>MAPAQPQNQQARNTIEQLEERLLDLELRERARSIDLRVVMERLQVFQVDIYKRLEGMEKKVDETLAGLSVKCDKMEKLVNRYKK</sequence>
<evidence type="ECO:0000313" key="1">
    <source>
        <dbReference type="EMBL" id="KAJ3025586.1"/>
    </source>
</evidence>